<dbReference type="GO" id="GO:0003677">
    <property type="term" value="F:DNA binding"/>
    <property type="evidence" value="ECO:0007669"/>
    <property type="project" value="UniProtKB-KW"/>
</dbReference>
<sequence length="120" mass="13814">MNERIPRMKSDILKALAHPTRVNILESLRQGERCVCEIIEELDMEQSNVSQHLAVLKKLDIVDSRKEGLRVNYRVKYPEIFQILDLLDGVLVSQVEDTMSTLKGLRRKNGENVSKPTRRG</sequence>
<dbReference type="GO" id="GO:0003700">
    <property type="term" value="F:DNA-binding transcription factor activity"/>
    <property type="evidence" value="ECO:0007669"/>
    <property type="project" value="InterPro"/>
</dbReference>
<dbReference type="InterPro" id="IPR036388">
    <property type="entry name" value="WH-like_DNA-bd_sf"/>
</dbReference>
<dbReference type="PANTHER" id="PTHR43132">
    <property type="entry name" value="ARSENICAL RESISTANCE OPERON REPRESSOR ARSR-RELATED"/>
    <property type="match status" value="1"/>
</dbReference>
<dbReference type="RefSeq" id="WP_066666339.1">
    <property type="nucleotide sequence ID" value="NZ_LYVF01000022.1"/>
</dbReference>
<protein>
    <submittedName>
        <fullName evidence="5">Transcriptional regulator</fullName>
    </submittedName>
</protein>
<keyword evidence="2" id="KW-0238">DNA-binding</keyword>
<dbReference type="NCBIfam" id="NF033788">
    <property type="entry name" value="HTH_metalloreg"/>
    <property type="match status" value="1"/>
</dbReference>
<dbReference type="SUPFAM" id="SSF46785">
    <property type="entry name" value="Winged helix' DNA-binding domain"/>
    <property type="match status" value="1"/>
</dbReference>
<keyword evidence="3" id="KW-0804">Transcription</keyword>
<dbReference type="InterPro" id="IPR011991">
    <property type="entry name" value="ArsR-like_HTH"/>
</dbReference>
<dbReference type="OrthoDB" id="9798835at2"/>
<dbReference type="PRINTS" id="PR00778">
    <property type="entry name" value="HTHARSR"/>
</dbReference>
<keyword evidence="1" id="KW-0805">Transcription regulation</keyword>
<evidence type="ECO:0000313" key="5">
    <source>
        <dbReference type="EMBL" id="OAT86340.1"/>
    </source>
</evidence>
<evidence type="ECO:0000259" key="4">
    <source>
        <dbReference type="PROSITE" id="PS50987"/>
    </source>
</evidence>
<organism evidence="5 6">
    <name type="scientific">Desulfotomaculum copahuensis</name>
    <dbReference type="NCBI Taxonomy" id="1838280"/>
    <lineage>
        <taxon>Bacteria</taxon>
        <taxon>Bacillati</taxon>
        <taxon>Bacillota</taxon>
        <taxon>Clostridia</taxon>
        <taxon>Eubacteriales</taxon>
        <taxon>Desulfotomaculaceae</taxon>
        <taxon>Desulfotomaculum</taxon>
    </lineage>
</organism>
<name>A0A1B7LID8_9FIRM</name>
<evidence type="ECO:0000256" key="2">
    <source>
        <dbReference type="ARBA" id="ARBA00023125"/>
    </source>
</evidence>
<keyword evidence="6" id="KW-1185">Reference proteome</keyword>
<gene>
    <name evidence="5" type="ORF">A6M21_16800</name>
</gene>
<dbReference type="Pfam" id="PF01022">
    <property type="entry name" value="HTH_5"/>
    <property type="match status" value="1"/>
</dbReference>
<dbReference type="SMART" id="SM00418">
    <property type="entry name" value="HTH_ARSR"/>
    <property type="match status" value="1"/>
</dbReference>
<evidence type="ECO:0000256" key="3">
    <source>
        <dbReference type="ARBA" id="ARBA00023163"/>
    </source>
</evidence>
<proteinExistence type="predicted"/>
<dbReference type="InterPro" id="IPR051011">
    <property type="entry name" value="Metal_resp_trans_reg"/>
</dbReference>
<dbReference type="PANTHER" id="PTHR43132:SF2">
    <property type="entry name" value="ARSENICAL RESISTANCE OPERON REPRESSOR ARSR-RELATED"/>
    <property type="match status" value="1"/>
</dbReference>
<feature type="domain" description="HTH arsR-type" evidence="4">
    <location>
        <begin position="1"/>
        <end position="98"/>
    </location>
</feature>
<comment type="caution">
    <text evidence="5">The sequence shown here is derived from an EMBL/GenBank/DDBJ whole genome shotgun (WGS) entry which is preliminary data.</text>
</comment>
<evidence type="ECO:0000256" key="1">
    <source>
        <dbReference type="ARBA" id="ARBA00023015"/>
    </source>
</evidence>
<dbReference type="CDD" id="cd00090">
    <property type="entry name" value="HTH_ARSR"/>
    <property type="match status" value="1"/>
</dbReference>
<dbReference type="EMBL" id="LYVF01000022">
    <property type="protein sequence ID" value="OAT86340.1"/>
    <property type="molecule type" value="Genomic_DNA"/>
</dbReference>
<accession>A0A1B7LID8</accession>
<dbReference type="PROSITE" id="PS50987">
    <property type="entry name" value="HTH_ARSR_2"/>
    <property type="match status" value="1"/>
</dbReference>
<evidence type="ECO:0000313" key="6">
    <source>
        <dbReference type="Proteomes" id="UP000078532"/>
    </source>
</evidence>
<dbReference type="AlphaFoldDB" id="A0A1B7LID8"/>
<dbReference type="Gene3D" id="1.10.10.10">
    <property type="entry name" value="Winged helix-like DNA-binding domain superfamily/Winged helix DNA-binding domain"/>
    <property type="match status" value="1"/>
</dbReference>
<dbReference type="Proteomes" id="UP000078532">
    <property type="component" value="Unassembled WGS sequence"/>
</dbReference>
<dbReference type="InterPro" id="IPR036390">
    <property type="entry name" value="WH_DNA-bd_sf"/>
</dbReference>
<reference evidence="5 6" key="1">
    <citation type="submission" date="2016-04" db="EMBL/GenBank/DDBJ databases">
        <authorList>
            <person name="Evans L.H."/>
            <person name="Alamgir A."/>
            <person name="Owens N."/>
            <person name="Weber N.D."/>
            <person name="Virtaneva K."/>
            <person name="Barbian K."/>
            <person name="Babar A."/>
            <person name="Rosenke K."/>
        </authorList>
    </citation>
    <scope>NUCLEOTIDE SEQUENCE [LARGE SCALE GENOMIC DNA]</scope>
    <source>
        <strain evidence="5 6">LMa1</strain>
    </source>
</reference>
<dbReference type="STRING" id="1838280.A6M21_16800"/>
<dbReference type="InterPro" id="IPR001845">
    <property type="entry name" value="HTH_ArsR_DNA-bd_dom"/>
</dbReference>